<dbReference type="PRINTS" id="PR00843">
    <property type="entry name" value="GLHYDRLASE30"/>
</dbReference>
<dbReference type="InterPro" id="IPR017853">
    <property type="entry name" value="GH"/>
</dbReference>
<evidence type="ECO:0000256" key="5">
    <source>
        <dbReference type="SAM" id="SignalP"/>
    </source>
</evidence>
<organism evidence="8 9">
    <name type="scientific">Pseudoxanthomonas putridarboris</name>
    <dbReference type="NCBI Taxonomy" id="752605"/>
    <lineage>
        <taxon>Bacteria</taxon>
        <taxon>Pseudomonadati</taxon>
        <taxon>Pseudomonadota</taxon>
        <taxon>Gammaproteobacteria</taxon>
        <taxon>Lysobacterales</taxon>
        <taxon>Lysobacteraceae</taxon>
        <taxon>Pseudoxanthomonas</taxon>
    </lineage>
</organism>
<dbReference type="PROSITE" id="PS51257">
    <property type="entry name" value="PROKAR_LIPOPROTEIN"/>
    <property type="match status" value="1"/>
</dbReference>
<evidence type="ECO:0000259" key="6">
    <source>
        <dbReference type="Pfam" id="PF02055"/>
    </source>
</evidence>
<dbReference type="InterPro" id="IPR033453">
    <property type="entry name" value="Glyco_hydro_30_TIM-barrel"/>
</dbReference>
<dbReference type="GO" id="GO:0016787">
    <property type="term" value="F:hydrolase activity"/>
    <property type="evidence" value="ECO:0007669"/>
    <property type="project" value="UniProtKB-KW"/>
</dbReference>
<dbReference type="Proteomes" id="UP001459204">
    <property type="component" value="Unassembled WGS sequence"/>
</dbReference>
<keyword evidence="3 4" id="KW-0378">Hydrolase</keyword>
<evidence type="ECO:0000256" key="3">
    <source>
        <dbReference type="ARBA" id="ARBA00022801"/>
    </source>
</evidence>
<feature type="chain" id="PRO_5045177237" evidence="5">
    <location>
        <begin position="30"/>
        <end position="490"/>
    </location>
</feature>
<keyword evidence="9" id="KW-1185">Reference proteome</keyword>
<evidence type="ECO:0000256" key="2">
    <source>
        <dbReference type="ARBA" id="ARBA00022729"/>
    </source>
</evidence>
<feature type="signal peptide" evidence="5">
    <location>
        <begin position="1"/>
        <end position="29"/>
    </location>
</feature>
<keyword evidence="2 5" id="KW-0732">Signal</keyword>
<dbReference type="PANTHER" id="PTHR11069">
    <property type="entry name" value="GLUCOSYLCERAMIDASE"/>
    <property type="match status" value="1"/>
</dbReference>
<evidence type="ECO:0000313" key="9">
    <source>
        <dbReference type="Proteomes" id="UP001459204"/>
    </source>
</evidence>
<evidence type="ECO:0000259" key="7">
    <source>
        <dbReference type="Pfam" id="PF17189"/>
    </source>
</evidence>
<dbReference type="SUPFAM" id="SSF51445">
    <property type="entry name" value="(Trans)glycosidases"/>
    <property type="match status" value="1"/>
</dbReference>
<protein>
    <submittedName>
        <fullName evidence="8">Glycoside hydrolase family 30 beta sandwich domain-containing protein</fullName>
    </submittedName>
</protein>
<evidence type="ECO:0000256" key="1">
    <source>
        <dbReference type="ARBA" id="ARBA00005382"/>
    </source>
</evidence>
<dbReference type="Gene3D" id="2.60.40.1180">
    <property type="entry name" value="Golgi alpha-mannosidase II"/>
    <property type="match status" value="1"/>
</dbReference>
<evidence type="ECO:0000256" key="4">
    <source>
        <dbReference type="RuleBase" id="RU361188"/>
    </source>
</evidence>
<dbReference type="EMBL" id="JBBWWT010000002">
    <property type="protein sequence ID" value="MEL1263782.1"/>
    <property type="molecule type" value="Genomic_DNA"/>
</dbReference>
<evidence type="ECO:0000313" key="8">
    <source>
        <dbReference type="EMBL" id="MEL1263782.1"/>
    </source>
</evidence>
<accession>A0ABU9IXS4</accession>
<comment type="caution">
    <text evidence="8">The sequence shown here is derived from an EMBL/GenBank/DDBJ whole genome shotgun (WGS) entry which is preliminary data.</text>
</comment>
<comment type="similarity">
    <text evidence="1 4">Belongs to the glycosyl hydrolase 30 family.</text>
</comment>
<name>A0ABU9IXS4_9GAMM</name>
<proteinExistence type="inferred from homology"/>
<dbReference type="Pfam" id="PF02055">
    <property type="entry name" value="Glyco_hydro_30"/>
    <property type="match status" value="1"/>
</dbReference>
<keyword evidence="4" id="KW-0326">Glycosidase</keyword>
<dbReference type="InterPro" id="IPR013780">
    <property type="entry name" value="Glyco_hydro_b"/>
</dbReference>
<reference evidence="8 9" key="1">
    <citation type="submission" date="2024-04" db="EMBL/GenBank/DDBJ databases">
        <title>Draft genome sequence of Pseudoxanthomonas putridarboris WD12.</title>
        <authorList>
            <person name="Oh J."/>
        </authorList>
    </citation>
    <scope>NUCLEOTIDE SEQUENCE [LARGE SCALE GENOMIC DNA]</scope>
    <source>
        <strain evidence="8 9">WD12</strain>
    </source>
</reference>
<dbReference type="InterPro" id="IPR001139">
    <property type="entry name" value="Glyco_hydro_30"/>
</dbReference>
<dbReference type="InterPro" id="IPR033452">
    <property type="entry name" value="GH30_C"/>
</dbReference>
<dbReference type="Gene3D" id="3.20.20.80">
    <property type="entry name" value="Glycosidases"/>
    <property type="match status" value="1"/>
</dbReference>
<gene>
    <name evidence="8" type="ORF">AAD027_05260</name>
</gene>
<feature type="domain" description="Glycosyl hydrolase family 30 TIM-barrel" evidence="6">
    <location>
        <begin position="83"/>
        <end position="416"/>
    </location>
</feature>
<dbReference type="PANTHER" id="PTHR11069:SF23">
    <property type="entry name" value="LYSOSOMAL ACID GLUCOSYLCERAMIDASE"/>
    <property type="match status" value="1"/>
</dbReference>
<dbReference type="Pfam" id="PF17189">
    <property type="entry name" value="Glyco_hydro_30C"/>
    <property type="match status" value="1"/>
</dbReference>
<feature type="domain" description="Glycosyl hydrolase family 30 beta sandwich" evidence="7">
    <location>
        <begin position="419"/>
        <end position="480"/>
    </location>
</feature>
<sequence>MNKPLARPVGLLSSTLALLLSCLAGDAQAQTAATDGAEVAVWITTSDHRQVLSPSKTARFGDTSAAKWHIAIDDTQRYQQMVGFGASLTDSSAWLIQHKLDDTQRGALLEELFGREDGGLGLSFSRLTIGASDFSRHHYSLDDPPDGQPDPELKHFSIDENRGDVIPVARAMLAVNPQLKIMASPWSAPGWMKDTGSLIQGRLLPQYYDAFSRYLLEYVDAYAAEGIPIFALTVQNEPDYEPGDYPGMRLNAPERARLIGDHLGPMIARRGEGPLIFDWDHNWDKPEEPLGVLSDPVAGQYVAAVAWHCYGGDVAAQTPVHDAFPDKDAYMTECSGGDWEPVRSGGLTLQARNIIIGTSRHWSRGALFWNLALDENNGPYAGGCHTCRGVVTIDSRTGAVSRTDEYYALAHASRFVRQGAHRIASSETGGDLDNVAFHNGDDGSLVLLVTNSAKRPRTFTVGQGGRRFAYTLPARSLATFVWTPVEAARP</sequence>
<dbReference type="RefSeq" id="WP_341724967.1">
    <property type="nucleotide sequence ID" value="NZ_JBBWWT010000002.1"/>
</dbReference>